<evidence type="ECO:0000256" key="1">
    <source>
        <dbReference type="ARBA" id="ARBA00008467"/>
    </source>
</evidence>
<dbReference type="GO" id="GO:0006633">
    <property type="term" value="P:fatty acid biosynthetic process"/>
    <property type="evidence" value="ECO:0007669"/>
    <property type="project" value="InterPro"/>
</dbReference>
<keyword evidence="2 3" id="KW-0808">Transferase</keyword>
<name>A0A432MGA5_9BACT</name>
<dbReference type="RefSeq" id="WP_126726863.1">
    <property type="nucleotide sequence ID" value="NZ_RYZH01000038.1"/>
</dbReference>
<reference evidence="5 6" key="2">
    <citation type="submission" date="2019-01" db="EMBL/GenBank/DDBJ databases">
        <title>Tautonia sociabilis, a novel thermotolerant planctomycete of Isosphaeraceae family, isolated from a 4000 m deep subterranean habitat.</title>
        <authorList>
            <person name="Kovaleva O.L."/>
            <person name="Elcheninov A.G."/>
            <person name="Van Heerden E."/>
            <person name="Toshchakov S.V."/>
            <person name="Novikov A."/>
            <person name="Bonch-Osmolovskaya E.A."/>
            <person name="Kublanov I.V."/>
        </authorList>
    </citation>
    <scope>NUCLEOTIDE SEQUENCE [LARGE SCALE GENOMIC DNA]</scope>
    <source>
        <strain evidence="5 6">GM2012</strain>
    </source>
</reference>
<dbReference type="Pfam" id="PF00109">
    <property type="entry name" value="ketoacyl-synt"/>
    <property type="match status" value="1"/>
</dbReference>
<organism evidence="5 6">
    <name type="scientific">Tautonia sociabilis</name>
    <dbReference type="NCBI Taxonomy" id="2080755"/>
    <lineage>
        <taxon>Bacteria</taxon>
        <taxon>Pseudomonadati</taxon>
        <taxon>Planctomycetota</taxon>
        <taxon>Planctomycetia</taxon>
        <taxon>Isosphaerales</taxon>
        <taxon>Isosphaeraceae</taxon>
        <taxon>Tautonia</taxon>
    </lineage>
</organism>
<dbReference type="InterPro" id="IPR000794">
    <property type="entry name" value="Beta-ketoacyl_synthase"/>
</dbReference>
<dbReference type="NCBIfam" id="NF005589">
    <property type="entry name" value="PRK07314.1"/>
    <property type="match status" value="1"/>
</dbReference>
<reference evidence="5 6" key="1">
    <citation type="submission" date="2018-12" db="EMBL/GenBank/DDBJ databases">
        <authorList>
            <person name="Toschakov S.V."/>
        </authorList>
    </citation>
    <scope>NUCLEOTIDE SEQUENCE [LARGE SCALE GENOMIC DNA]</scope>
    <source>
        <strain evidence="5 6">GM2012</strain>
    </source>
</reference>
<dbReference type="InterPro" id="IPR016039">
    <property type="entry name" value="Thiolase-like"/>
</dbReference>
<gene>
    <name evidence="5" type="ORF">TsocGM_18055</name>
</gene>
<dbReference type="Proteomes" id="UP000280296">
    <property type="component" value="Unassembled WGS sequence"/>
</dbReference>
<evidence type="ECO:0000256" key="2">
    <source>
        <dbReference type="ARBA" id="ARBA00022679"/>
    </source>
</evidence>
<evidence type="ECO:0000256" key="3">
    <source>
        <dbReference type="RuleBase" id="RU003694"/>
    </source>
</evidence>
<dbReference type="PROSITE" id="PS00606">
    <property type="entry name" value="KS3_1"/>
    <property type="match status" value="1"/>
</dbReference>
<feature type="domain" description="Ketosynthase family 3 (KS3)" evidence="4">
    <location>
        <begin position="3"/>
        <end position="418"/>
    </location>
</feature>
<sequence length="422" mass="44118">MASDRIVVVGHAAVTCLGTDLDRTWQRLVAGESGLARHPERLDPGQYLQDIAGLVEGVGPGTDREDPTIARLGSRFVHFGLLAARQAWAEAGLDRVRDELPSDRVAVVVGSGLGGMDLYHAESRRAAGRKTLATGPYLVPGLIANQAAGQVAQQLGLHGPSLSPANACATGGHAIAHAALLLRAGEADLAVCGASESAFTPEIVNGFVTMKALMGRKPGDRAETDPGQASRPFSADRAGFLMAEGAGILILATETAARRLGLRPIAGLLGWATNSDGFHVAQPNPDRVRRCLELAIAHAGLHPEQIDYYNAHGTSTTVNDRVETEAVKAVFGEKAKDLPVSSIKGAVGHALGAAPAIEAAVCVRALREQVIPPTINHRPDPALDLDFVPGQARSARLDRVLSASFGFGGTNNALVFGRWTDA</sequence>
<dbReference type="InterPro" id="IPR020841">
    <property type="entry name" value="PKS_Beta-ketoAc_synthase_dom"/>
</dbReference>
<proteinExistence type="inferred from homology"/>
<dbReference type="SMART" id="SM00825">
    <property type="entry name" value="PKS_KS"/>
    <property type="match status" value="1"/>
</dbReference>
<dbReference type="Pfam" id="PF02801">
    <property type="entry name" value="Ketoacyl-synt_C"/>
    <property type="match status" value="1"/>
</dbReference>
<dbReference type="Gene3D" id="3.40.47.10">
    <property type="match status" value="1"/>
</dbReference>
<dbReference type="EMBL" id="RYZH01000038">
    <property type="protein sequence ID" value="RUL85615.1"/>
    <property type="molecule type" value="Genomic_DNA"/>
</dbReference>
<dbReference type="OrthoDB" id="9816204at2"/>
<dbReference type="PANTHER" id="PTHR11712">
    <property type="entry name" value="POLYKETIDE SYNTHASE-RELATED"/>
    <property type="match status" value="1"/>
</dbReference>
<evidence type="ECO:0000259" key="4">
    <source>
        <dbReference type="PROSITE" id="PS52004"/>
    </source>
</evidence>
<dbReference type="PANTHER" id="PTHR11712:SF336">
    <property type="entry name" value="3-OXOACYL-[ACYL-CARRIER-PROTEIN] SYNTHASE, MITOCHONDRIAL"/>
    <property type="match status" value="1"/>
</dbReference>
<dbReference type="InterPro" id="IPR014031">
    <property type="entry name" value="Ketoacyl_synth_C"/>
</dbReference>
<accession>A0A432MGA5</accession>
<dbReference type="GO" id="GO:0004315">
    <property type="term" value="F:3-oxoacyl-[acyl-carrier-protein] synthase activity"/>
    <property type="evidence" value="ECO:0007669"/>
    <property type="project" value="InterPro"/>
</dbReference>
<dbReference type="SUPFAM" id="SSF53901">
    <property type="entry name" value="Thiolase-like"/>
    <property type="match status" value="2"/>
</dbReference>
<evidence type="ECO:0000313" key="5">
    <source>
        <dbReference type="EMBL" id="RUL85615.1"/>
    </source>
</evidence>
<comment type="caution">
    <text evidence="5">The sequence shown here is derived from an EMBL/GenBank/DDBJ whole genome shotgun (WGS) entry which is preliminary data.</text>
</comment>
<comment type="similarity">
    <text evidence="1 3">Belongs to the thiolase-like superfamily. Beta-ketoacyl-ACP synthases family.</text>
</comment>
<dbReference type="PROSITE" id="PS52004">
    <property type="entry name" value="KS3_2"/>
    <property type="match status" value="1"/>
</dbReference>
<dbReference type="AlphaFoldDB" id="A0A432MGA5"/>
<protein>
    <submittedName>
        <fullName evidence="5">Beta-ketoacyl-[acyl-carrier-protein] synthase family protein</fullName>
    </submittedName>
</protein>
<dbReference type="InterPro" id="IPR018201">
    <property type="entry name" value="Ketoacyl_synth_AS"/>
</dbReference>
<evidence type="ECO:0000313" key="6">
    <source>
        <dbReference type="Proteomes" id="UP000280296"/>
    </source>
</evidence>
<keyword evidence="6" id="KW-1185">Reference proteome</keyword>
<dbReference type="InterPro" id="IPR014030">
    <property type="entry name" value="Ketoacyl_synth_N"/>
</dbReference>
<dbReference type="CDD" id="cd00834">
    <property type="entry name" value="KAS_I_II"/>
    <property type="match status" value="1"/>
</dbReference>